<dbReference type="Proteomes" id="UP000698800">
    <property type="component" value="Unassembled WGS sequence"/>
</dbReference>
<comment type="caution">
    <text evidence="1">The sequence shown here is derived from an EMBL/GenBank/DDBJ whole genome shotgun (WGS) entry which is preliminary data.</text>
</comment>
<reference evidence="1" key="1">
    <citation type="submission" date="2021-03" db="EMBL/GenBank/DDBJ databases">
        <title>Comparative genomics and phylogenomic investigation of the class Geoglossomycetes provide insights into ecological specialization and systematics.</title>
        <authorList>
            <person name="Melie T."/>
            <person name="Pirro S."/>
            <person name="Miller A.N."/>
            <person name="Quandt A."/>
        </authorList>
    </citation>
    <scope>NUCLEOTIDE SEQUENCE</scope>
    <source>
        <strain evidence="1">GBOQ0MN5Z8</strain>
    </source>
</reference>
<dbReference type="Pfam" id="PF12224">
    <property type="entry name" value="Amidoligase_2"/>
    <property type="match status" value="1"/>
</dbReference>
<dbReference type="AlphaFoldDB" id="A0A9P8IG00"/>
<protein>
    <recommendedName>
        <fullName evidence="3">Amidoligase enzyme</fullName>
    </recommendedName>
</protein>
<evidence type="ECO:0008006" key="3">
    <source>
        <dbReference type="Google" id="ProtNLM"/>
    </source>
</evidence>
<evidence type="ECO:0000313" key="2">
    <source>
        <dbReference type="Proteomes" id="UP000698800"/>
    </source>
</evidence>
<name>A0A9P8IG00_9PEZI</name>
<proteinExistence type="predicted"/>
<dbReference type="InterPro" id="IPR022025">
    <property type="entry name" value="Amidoligase_2"/>
</dbReference>
<gene>
    <name evidence="1" type="ORF">FGG08_000226</name>
</gene>
<dbReference type="OrthoDB" id="412402at2759"/>
<organism evidence="1 2">
    <name type="scientific">Glutinoglossum americanum</name>
    <dbReference type="NCBI Taxonomy" id="1670608"/>
    <lineage>
        <taxon>Eukaryota</taxon>
        <taxon>Fungi</taxon>
        <taxon>Dikarya</taxon>
        <taxon>Ascomycota</taxon>
        <taxon>Pezizomycotina</taxon>
        <taxon>Geoglossomycetes</taxon>
        <taxon>Geoglossales</taxon>
        <taxon>Geoglossaceae</taxon>
        <taxon>Glutinoglossum</taxon>
    </lineage>
</organism>
<sequence>MGNLHSSRKLPSKALNEPLNITFGVELEFIVKFNRSDYTPLGRSPEALPSYTLALRVAIRNALERRGILTFDPEQPGVGGGSDGEYSRWAVATDTTIEPPLAIPGEDTSWVAIEVKTRILRLNLEGITELRRGIASITESFCIGVNDSCGLHVHIGNDGKKGFDLQTLKNLSGLLLGFEKHLNSLHPPQRCRPGTWCAPLSNKAEFAPLPPLHRILLIERQRTFDSLLALLADETSSTSAVNFANLAIGGTQTVEFRQHEGTVDERRVVMWVRLVAALVRAAHGMAPSECVEAVREKVDRGGFGPVEFLEWVKVGEEAVEYYKRRLWSHEWSVVVFRWGGGGDGGGGGRRSGWSRRIGR</sequence>
<dbReference type="EMBL" id="JAGHQL010000002">
    <property type="protein sequence ID" value="KAH0547735.1"/>
    <property type="molecule type" value="Genomic_DNA"/>
</dbReference>
<dbReference type="PANTHER" id="PTHR36847">
    <property type="entry name" value="AMIDOLIGASE ENZYME"/>
    <property type="match status" value="1"/>
</dbReference>
<keyword evidence="2" id="KW-1185">Reference proteome</keyword>
<dbReference type="PANTHER" id="PTHR36847:SF1">
    <property type="entry name" value="AMIDOLIGASE ENZYME"/>
    <property type="match status" value="1"/>
</dbReference>
<accession>A0A9P8IG00</accession>
<evidence type="ECO:0000313" key="1">
    <source>
        <dbReference type="EMBL" id="KAH0547735.1"/>
    </source>
</evidence>